<evidence type="ECO:0000256" key="4">
    <source>
        <dbReference type="ARBA" id="ARBA00023242"/>
    </source>
</evidence>
<dbReference type="OrthoDB" id="2019644at2759"/>
<evidence type="ECO:0000256" key="1">
    <source>
        <dbReference type="ARBA" id="ARBA00004123"/>
    </source>
</evidence>
<evidence type="ECO:0000256" key="2">
    <source>
        <dbReference type="ARBA" id="ARBA00005892"/>
    </source>
</evidence>
<dbReference type="EMBL" id="UZAN01043425">
    <property type="protein sequence ID" value="VDP78336.1"/>
    <property type="molecule type" value="Genomic_DNA"/>
</dbReference>
<gene>
    <name evidence="5" type="ORF">ECPE_LOCUS6422</name>
</gene>
<organism evidence="7">
    <name type="scientific">Echinostoma caproni</name>
    <dbReference type="NCBI Taxonomy" id="27848"/>
    <lineage>
        <taxon>Eukaryota</taxon>
        <taxon>Metazoa</taxon>
        <taxon>Spiralia</taxon>
        <taxon>Lophotrochozoa</taxon>
        <taxon>Platyhelminthes</taxon>
        <taxon>Trematoda</taxon>
        <taxon>Digenea</taxon>
        <taxon>Plagiorchiida</taxon>
        <taxon>Echinostomata</taxon>
        <taxon>Echinostomatoidea</taxon>
        <taxon>Echinostomatidae</taxon>
        <taxon>Echinostoma</taxon>
    </lineage>
</organism>
<evidence type="ECO:0000313" key="7">
    <source>
        <dbReference type="WBParaSite" id="ECPE_0000643501-mRNA-1"/>
    </source>
</evidence>
<proteinExistence type="inferred from homology"/>
<name>A0A183AHI7_9TREM</name>
<evidence type="ECO:0000256" key="3">
    <source>
        <dbReference type="ARBA" id="ARBA00022448"/>
    </source>
</evidence>
<evidence type="ECO:0000313" key="5">
    <source>
        <dbReference type="EMBL" id="VDP78336.1"/>
    </source>
</evidence>
<reference evidence="7" key="1">
    <citation type="submission" date="2016-06" db="UniProtKB">
        <authorList>
            <consortium name="WormBaseParasite"/>
        </authorList>
    </citation>
    <scope>IDENTIFICATION</scope>
</reference>
<dbReference type="Proteomes" id="UP000272942">
    <property type="component" value="Unassembled WGS sequence"/>
</dbReference>
<keyword evidence="3" id="KW-0813">Transport</keyword>
<sequence>MPNRVKEIRLRDEDMLRRAGFDPSSTGSGFANFLLLIAELYNQPGSRLHARLALEYWWPSGELAGMGLTAGANLTGPLGSEFLPGLRGLPSRSPSKAAAVQGRTNEADNIRQASLFRFVRSAGDMVTTPCLFLPYVRMLHGLVGCRNAAGLCFSLLKANVNNPGRGASLTSWDHFFGSFRQYLDHMRQPVSQPVPKTSYRMTLPSVTNQLYPHLYQSSVHLHSGRLPASNTTMDMQTLPGTGTGLLNSGAWASSHATAPAILPRAIQPEEQQGLQAVLRLISRIARMDPVARSLFAGTTHWHVIPTCIGLLGCPISLGLKADLLHLLTALSRTATVGALIWRHISMSETEMDEVEPRAEEYPITRAFLALTTVFMPQLTGTVADNGINAVPLGRSMVPDGTLLPSDDSLLSQSNSLISVITFLTNSVFLKHNMRAYRDPNERWDIAAACLVLFDGCVEQFLNRLDAAASVVLNTPVSGSKLTTDASGPGSRFDETTHSFDWASALLSGVTEVDTEPATTQSRLRSQPSSVSSTSSTAALLSQLRLPPGWPYSDPGFYLAVQLLSDSALFRTLTGLLEVGLHRMLEFPIPDGPPVGMVHATGAGIRLIRRLLAQEEILYTFVRRTTVNPSFGSLNRSSSFVLPGASGLNATVLNLSVPTVVVHQCTHRARGSAFHAVTTSRRELLGIFAGMIKWTTQCDVDDLTTETNTEDDVDGATVALTVRGRRANDVDCFATFTDEWLYSGHGITEGTDWVNWATGTSQKAHPAAQTARICIGLPRYPSHWVFPGQEWELWATWPETQASILAPVVRSGSVLSHFHASGKFNAATNGNWLYSYVLKGRPVSLCTGLLHVLLAALDHPSPNLAHWLLGFRLESAQAVARTTLQDAGIGDQPRTCLHAMLDVVDMTTRSDCFLSHGSAEPTHFMLTVHWNLTLIWQILHRLSANPLSSESLLRFLRSNHDLLAKHVQLNLIAGSVEPQAMMKPEIKASATGCLLELLSLNRINWMLRILAMEIRKAATGNHCSYAVKLLKLFWGGAHLICFSVQSNAIALLHRLKLYASMNGPEAFDLRALDAWVVDELITDCELGCPLLQSESMATRKASTLIDPMIFFNRVYAKLLATRLPSGGATSVDDVAALFAWAAREQTGRIAQLPDYGINSNSGTDREQMIALAQDLVQLGRWIESRNDHRLTLGAGKQAALEAWRQVVEISLGLLVSPTSGAPLMYALTQSTSSTMLLSMTSELNGTLGGVEEIRFGGASSTTGLRPRAPQLISLDVVGKLLSQLCETDQTPSSLRLLASGTSLNLASFACTELSVAANKRGPQLNDTEQMMIDMGRFSSLMIPVVRLLTTAIMRTTRIDSPKEDISQALRLTSTECLNAMTQAANTGELHWSHSDAFNNGVDTIADGVPMLSLLCWDLSRGHAVTQMAAMTVLELLIGIDRSSADFVTFLSAQGTLQHLVDSIPMDLATVESFLLSAIQPSPLDEEGLGSGDQAAVSTDADSVSAATSAFHMFRTKMSLLCRAATTLPGAKRITQSNLLPCLSSCGIFSAFTVASCYAHGLDSLYACEDLDGTGPHKRNHETSTVAWTRLHYLLSSCVDEIRTDESSVLQHIVRLISLSDSADSLSTDGSEITWSSVLLPAVRLLKSLLITMGKR</sequence>
<dbReference type="PANTHER" id="PTHR31344">
    <property type="entry name" value="NUCLEAR PORE COMPLEX PROTEIN NUP205"/>
    <property type="match status" value="1"/>
</dbReference>
<keyword evidence="6" id="KW-1185">Reference proteome</keyword>
<dbReference type="GO" id="GO:0005643">
    <property type="term" value="C:nuclear pore"/>
    <property type="evidence" value="ECO:0007669"/>
    <property type="project" value="InterPro"/>
</dbReference>
<protein>
    <submittedName>
        <fullName evidence="7">Mediator of RNA polymerase II transcription subunit 33A</fullName>
    </submittedName>
</protein>
<comment type="similarity">
    <text evidence="2">Belongs to the NUP186/NUP192/NUP205 family.</text>
</comment>
<dbReference type="Pfam" id="PF11894">
    <property type="entry name" value="Nup192"/>
    <property type="match status" value="3"/>
</dbReference>
<accession>A0A183AHI7</accession>
<comment type="subcellular location">
    <subcellularLocation>
        <location evidence="1">Nucleus</location>
    </subcellularLocation>
</comment>
<dbReference type="WBParaSite" id="ECPE_0000643501-mRNA-1">
    <property type="protein sequence ID" value="ECPE_0000643501-mRNA-1"/>
    <property type="gene ID" value="ECPE_0000643501"/>
</dbReference>
<evidence type="ECO:0000313" key="6">
    <source>
        <dbReference type="Proteomes" id="UP000272942"/>
    </source>
</evidence>
<dbReference type="PANTHER" id="PTHR31344:SF0">
    <property type="entry name" value="NUCLEAR PORE COMPLEX PROTEIN NUP205"/>
    <property type="match status" value="1"/>
</dbReference>
<keyword evidence="4" id="KW-0539">Nucleus</keyword>
<dbReference type="InterPro" id="IPR021827">
    <property type="entry name" value="Nup186/Nup192/Nup205"/>
</dbReference>
<reference evidence="5 6" key="2">
    <citation type="submission" date="2018-11" db="EMBL/GenBank/DDBJ databases">
        <authorList>
            <consortium name="Pathogen Informatics"/>
        </authorList>
    </citation>
    <scope>NUCLEOTIDE SEQUENCE [LARGE SCALE GENOMIC DNA]</scope>
    <source>
        <strain evidence="5 6">Egypt</strain>
    </source>
</reference>